<dbReference type="GeneID" id="30306383"/>
<protein>
    <submittedName>
        <fullName evidence="2">Uncharacterized protein</fullName>
    </submittedName>
</protein>
<dbReference type="RefSeq" id="YP_009321356.1">
    <property type="nucleotide sequence ID" value="NC_031906.1"/>
</dbReference>
<dbReference type="EMBL" id="KU686198">
    <property type="protein sequence ID" value="AOV58837.1"/>
    <property type="molecule type" value="Genomic_DNA"/>
</dbReference>
<dbReference type="EMBL" id="KU686197">
    <property type="protein sequence ID" value="AOV58598.1"/>
    <property type="molecule type" value="Genomic_DNA"/>
</dbReference>
<keyword evidence="4" id="KW-1185">Reference proteome</keyword>
<evidence type="ECO:0000313" key="2">
    <source>
        <dbReference type="EMBL" id="AOV58837.1"/>
    </source>
</evidence>
<reference evidence="4 5" key="1">
    <citation type="journal article" date="2016" name="Virology">
        <title>The genomic content and context of auxiliary metabolic genes in marine cyanomyoviruses.</title>
        <authorList>
            <person name="Crummett L.T."/>
            <person name="Puxty R.J."/>
            <person name="Weihe C."/>
            <person name="Marston M.F."/>
            <person name="Martiny J.B."/>
        </authorList>
    </citation>
    <scope>NUCLEOTIDE SEQUENCE [LARGE SCALE GENOMIC DNA]</scope>
    <source>
        <strain evidence="1">0808SB25</strain>
        <strain evidence="2">0910TB04</strain>
        <strain evidence="3">1010CC42</strain>
    </source>
</reference>
<proteinExistence type="predicted"/>
<evidence type="ECO:0000313" key="4">
    <source>
        <dbReference type="Proteomes" id="UP000204537"/>
    </source>
</evidence>
<dbReference type="Proteomes" id="UP000204537">
    <property type="component" value="Segment"/>
</dbReference>
<gene>
    <name evidence="3" type="ORF">C421010_093</name>
    <name evidence="1" type="ORF">S250808_093</name>
    <name evidence="2" type="ORF">T040910_093</name>
</gene>
<dbReference type="Proteomes" id="UP000240804">
    <property type="component" value="Segment"/>
</dbReference>
<evidence type="ECO:0000313" key="1">
    <source>
        <dbReference type="EMBL" id="AOV58598.1"/>
    </source>
</evidence>
<dbReference type="InterPro" id="IPR023366">
    <property type="entry name" value="ATP_synth_asu-like_sf"/>
</dbReference>
<dbReference type="KEGG" id="vg:30306383"/>
<organism evidence="2 5">
    <name type="scientific">Synechococcus phage S-CAM3</name>
    <dbReference type="NCBI Taxonomy" id="1883366"/>
    <lineage>
        <taxon>Viruses</taxon>
        <taxon>Duplodnaviria</taxon>
        <taxon>Heunggongvirae</taxon>
        <taxon>Uroviricota</taxon>
        <taxon>Caudoviricetes</taxon>
        <taxon>Pantevenvirales</taxon>
        <taxon>Kyanoviridae</taxon>
        <taxon>Charybdisvirus</taxon>
        <taxon>Charybdisvirus scam3</taxon>
    </lineage>
</organism>
<dbReference type="Gene3D" id="2.40.30.20">
    <property type="match status" value="1"/>
</dbReference>
<evidence type="ECO:0000313" key="3">
    <source>
        <dbReference type="EMBL" id="AOV59076.1"/>
    </source>
</evidence>
<sequence length="465" mass="48162">MALLVTNNGEIESLRNLLNANQSIPRNLILKLYTTDTYPAESDTPSQTRYFEPYIDGNVIGYGQAVTTEYPAVINNRTDQDYSQQRGILLNGNRWTIATESSPVTTVNGDGTAGEYLITVASNAGIKKGDYVTGGSVGTGAYVVDIDGTTLNLSVKNTGTFATQALAFGQGRTTASYPEQTFTFGAAAGDIYGYYLARGNNMPSTIHGVADAASAASATTIAKTGVRGQLGDSYFVLPAITNTTAATGTSGTFELSVTSTAGVAIGQRVTGVGVAAATRVVGIAGTTVYIDTALSGAVSNDVNFLAEVAADLAKGMVVSSTAANTGPNGVDANTVIIGIDRETGDADGTVIVYLNNALIDNVQPTNNNDSIDFDFSEVTATAHGLVVGDVIYVDQGTGNAATTAGTYTIHSVEDANTFTTEPALDGAGDLTLYSSIFFAERFTNGPYSIQNDGDQIKVTLNVSLD</sequence>
<dbReference type="EMBL" id="KU686199">
    <property type="protein sequence ID" value="AOV59076.1"/>
    <property type="molecule type" value="Genomic_DNA"/>
</dbReference>
<evidence type="ECO:0000313" key="5">
    <source>
        <dbReference type="Proteomes" id="UP000240804"/>
    </source>
</evidence>
<dbReference type="Proteomes" id="UP000240920">
    <property type="component" value="Segment"/>
</dbReference>
<accession>A0A1D8KJK3</accession>
<name>A0A1D8KJK3_9CAUD</name>
<dbReference type="OrthoDB" id="29881at10239"/>